<dbReference type="InterPro" id="IPR008948">
    <property type="entry name" value="L-Aspartase-like"/>
</dbReference>
<comment type="caution">
    <text evidence="2">The sequence shown here is derived from an EMBL/GenBank/DDBJ whole genome shotgun (WGS) entry which is preliminary data.</text>
</comment>
<gene>
    <name evidence="2" type="ORF">BGZ80_005232</name>
</gene>
<sequence>MPPITSVCATTGMFEESENTDPVLLSGNNLSIDELILVARGGHSLAISTDPELRDRIDRAYKSIQQAVINKETIYGVTTGFGGMANILISGDEIDALQDNMLWFLKAGTGGRLPTVDVRAAMVLRANSHLRGTSGPRLELIERILEFVNAGVTPHVPDLGSIGASGDLVPLSYIT</sequence>
<dbReference type="Pfam" id="PF00221">
    <property type="entry name" value="Lyase_aromatic"/>
    <property type="match status" value="1"/>
</dbReference>
<dbReference type="EMBL" id="JAAAID010002597">
    <property type="protein sequence ID" value="KAG0006530.1"/>
    <property type="molecule type" value="Genomic_DNA"/>
</dbReference>
<dbReference type="PANTHER" id="PTHR10362">
    <property type="entry name" value="HISTIDINE AMMONIA-LYASE"/>
    <property type="match status" value="1"/>
</dbReference>
<evidence type="ECO:0000313" key="3">
    <source>
        <dbReference type="Proteomes" id="UP000703661"/>
    </source>
</evidence>
<name>A0A9P6SVG5_9FUNG</name>
<feature type="non-terminal residue" evidence="2">
    <location>
        <position position="175"/>
    </location>
</feature>
<dbReference type="PROSITE" id="PS00488">
    <property type="entry name" value="PAL_HISTIDASE"/>
    <property type="match status" value="1"/>
</dbReference>
<dbReference type="InterPro" id="IPR024083">
    <property type="entry name" value="Fumarase/histidase_N"/>
</dbReference>
<protein>
    <recommendedName>
        <fullName evidence="4">Phenylalanine ammonia-lyase</fullName>
    </recommendedName>
</protein>
<dbReference type="InterPro" id="IPR001106">
    <property type="entry name" value="Aromatic_Lyase"/>
</dbReference>
<evidence type="ECO:0000256" key="1">
    <source>
        <dbReference type="ARBA" id="ARBA00007238"/>
    </source>
</evidence>
<evidence type="ECO:0000313" key="2">
    <source>
        <dbReference type="EMBL" id="KAG0006530.1"/>
    </source>
</evidence>
<dbReference type="Proteomes" id="UP000703661">
    <property type="component" value="Unassembled WGS sequence"/>
</dbReference>
<keyword evidence="3" id="KW-1185">Reference proteome</keyword>
<dbReference type="AlphaFoldDB" id="A0A9P6SVG5"/>
<dbReference type="SUPFAM" id="SSF48557">
    <property type="entry name" value="L-aspartase-like"/>
    <property type="match status" value="1"/>
</dbReference>
<comment type="similarity">
    <text evidence="1">Belongs to the PAL/histidase family.</text>
</comment>
<reference evidence="2" key="1">
    <citation type="journal article" date="2020" name="Fungal Divers.">
        <title>Resolving the Mortierellaceae phylogeny through synthesis of multi-gene phylogenetics and phylogenomics.</title>
        <authorList>
            <person name="Vandepol N."/>
            <person name="Liber J."/>
            <person name="Desiro A."/>
            <person name="Na H."/>
            <person name="Kennedy M."/>
            <person name="Barry K."/>
            <person name="Grigoriev I.V."/>
            <person name="Miller A.N."/>
            <person name="O'Donnell K."/>
            <person name="Stajich J.E."/>
            <person name="Bonito G."/>
        </authorList>
    </citation>
    <scope>NUCLEOTIDE SEQUENCE</scope>
    <source>
        <strain evidence="2">NRRL 2769</strain>
    </source>
</reference>
<dbReference type="Gene3D" id="1.10.275.10">
    <property type="entry name" value="Fumarase/aspartase (N-terminal domain)"/>
    <property type="match status" value="1"/>
</dbReference>
<accession>A0A9P6SVG5</accession>
<proteinExistence type="inferred from homology"/>
<evidence type="ECO:0008006" key="4">
    <source>
        <dbReference type="Google" id="ProtNLM"/>
    </source>
</evidence>
<dbReference type="GO" id="GO:0016841">
    <property type="term" value="F:ammonia-lyase activity"/>
    <property type="evidence" value="ECO:0007669"/>
    <property type="project" value="InterPro"/>
</dbReference>
<organism evidence="2 3">
    <name type="scientific">Entomortierella chlamydospora</name>
    <dbReference type="NCBI Taxonomy" id="101097"/>
    <lineage>
        <taxon>Eukaryota</taxon>
        <taxon>Fungi</taxon>
        <taxon>Fungi incertae sedis</taxon>
        <taxon>Mucoromycota</taxon>
        <taxon>Mortierellomycotina</taxon>
        <taxon>Mortierellomycetes</taxon>
        <taxon>Mortierellales</taxon>
        <taxon>Mortierellaceae</taxon>
        <taxon>Entomortierella</taxon>
    </lineage>
</organism>
<dbReference type="InterPro" id="IPR022313">
    <property type="entry name" value="Phe/His_NH3-lyase_AS"/>
</dbReference>